<evidence type="ECO:0000256" key="5">
    <source>
        <dbReference type="ARBA" id="ARBA00023141"/>
    </source>
</evidence>
<dbReference type="PANTHER" id="PTHR21085">
    <property type="entry name" value="CHORISMATE SYNTHASE"/>
    <property type="match status" value="1"/>
</dbReference>
<organism evidence="9 10">
    <name type="scientific">Prevotella brunnea</name>
    <dbReference type="NCBI Taxonomy" id="2508867"/>
    <lineage>
        <taxon>Bacteria</taxon>
        <taxon>Pseudomonadati</taxon>
        <taxon>Bacteroidota</taxon>
        <taxon>Bacteroidia</taxon>
        <taxon>Bacteroidales</taxon>
        <taxon>Prevotellaceae</taxon>
        <taxon>Prevotella</taxon>
    </lineage>
</organism>
<comment type="pathway">
    <text evidence="1 7 8">Metabolic intermediate biosynthesis; chorismate biosynthesis; chorismate from D-erythrose 4-phosphate and phosphoenolpyruvate: step 7/7.</text>
</comment>
<feature type="binding site" evidence="7">
    <location>
        <position position="47"/>
    </location>
    <ligand>
        <name>NADP(+)</name>
        <dbReference type="ChEBI" id="CHEBI:58349"/>
    </ligand>
</feature>
<evidence type="ECO:0000256" key="2">
    <source>
        <dbReference type="ARBA" id="ARBA00008014"/>
    </source>
</evidence>
<feature type="binding site" evidence="7">
    <location>
        <begin position="306"/>
        <end position="310"/>
    </location>
    <ligand>
        <name>FMN</name>
        <dbReference type="ChEBI" id="CHEBI:58210"/>
    </ligand>
</feature>
<evidence type="ECO:0000256" key="1">
    <source>
        <dbReference type="ARBA" id="ARBA00005044"/>
    </source>
</evidence>
<keyword evidence="10" id="KW-1185">Reference proteome</keyword>
<dbReference type="NCBIfam" id="TIGR00033">
    <property type="entry name" value="aroC"/>
    <property type="match status" value="1"/>
</dbReference>
<dbReference type="Gene3D" id="3.60.150.10">
    <property type="entry name" value="Chorismate synthase AroC"/>
    <property type="match status" value="1"/>
</dbReference>
<dbReference type="SUPFAM" id="SSF103263">
    <property type="entry name" value="Chorismate synthase, AroC"/>
    <property type="match status" value="1"/>
</dbReference>
<feature type="binding site" evidence="7">
    <location>
        <position position="332"/>
    </location>
    <ligand>
        <name>FMN</name>
        <dbReference type="ChEBI" id="CHEBI:58210"/>
    </ligand>
</feature>
<dbReference type="Proteomes" id="UP000321612">
    <property type="component" value="Unassembled WGS sequence"/>
</dbReference>
<evidence type="ECO:0000256" key="6">
    <source>
        <dbReference type="ARBA" id="ARBA00023239"/>
    </source>
</evidence>
<dbReference type="GO" id="GO:0004107">
    <property type="term" value="F:chorismate synthase activity"/>
    <property type="evidence" value="ECO:0007669"/>
    <property type="project" value="UniProtKB-UniRule"/>
</dbReference>
<sequence>MHNTFGTLFTLTTFGESHGVAIGGIIDGMPPGIDIDTDFIQSELNRRRPGQSKITTARKEKDKVELLSGIFQGKSTGAPIGFIVQNKNQRSKDYEKIRNLFRPSHADYTYYKKYGIRDYRGGGRSSARITLARVVAGALAKLVLKKYGIIIRAYTSQVGTICLDRDYKKYDLKKIEENEVRCPDPLKAQEMKALIEQMKKEGDTIGGVITCVIQGCPVGLGEPEFGKLHAQLGAAMLTINAVKGFEYGEGFAGTAWRGSEQNDHFIASPKEDGTGEKTISTHTNHSGGIQGGLSNGEDIYFRVAFKPVATLLMEQKTVDIDGKEAKLEVRGRHDPCVLPRAVPIVESMAAMTILDALLMFNSEKM</sequence>
<dbReference type="AlphaFoldDB" id="A0A5C8GMN2"/>
<feature type="binding site" evidence="7">
    <location>
        <position position="53"/>
    </location>
    <ligand>
        <name>NADP(+)</name>
        <dbReference type="ChEBI" id="CHEBI:58349"/>
    </ligand>
</feature>
<reference evidence="10" key="1">
    <citation type="submission" date="2019-05" db="EMBL/GenBank/DDBJ databases">
        <title>Prevotella brunnea sp. nov., isolated from a wound of a patient.</title>
        <authorList>
            <person name="Buhl M."/>
        </authorList>
    </citation>
    <scope>NUCLEOTIDE SEQUENCE [LARGE SCALE GENOMIC DNA]</scope>
    <source>
        <strain evidence="10">A2672</strain>
    </source>
</reference>
<dbReference type="InterPro" id="IPR020541">
    <property type="entry name" value="Chorismate_synthase_CS"/>
</dbReference>
<dbReference type="UniPathway" id="UPA00053">
    <property type="reaction ID" value="UER00090"/>
</dbReference>
<dbReference type="EC" id="4.2.3.5" evidence="3 7"/>
<protein>
    <recommendedName>
        <fullName evidence="3 7">Chorismate synthase</fullName>
        <shortName evidence="7">CS</shortName>
        <ecNumber evidence="3 7">4.2.3.5</ecNumber>
    </recommendedName>
    <alternativeName>
        <fullName evidence="7">5-enolpyruvylshikimate-3-phosphate phospholyase</fullName>
    </alternativeName>
</protein>
<comment type="catalytic activity">
    <reaction evidence="7 8">
        <text>5-O-(1-carboxyvinyl)-3-phosphoshikimate = chorismate + phosphate</text>
        <dbReference type="Rhea" id="RHEA:21020"/>
        <dbReference type="ChEBI" id="CHEBI:29748"/>
        <dbReference type="ChEBI" id="CHEBI:43474"/>
        <dbReference type="ChEBI" id="CHEBI:57701"/>
        <dbReference type="EC" id="4.2.3.5"/>
    </reaction>
</comment>
<proteinExistence type="inferred from homology"/>
<comment type="subunit">
    <text evidence="7">Homotetramer.</text>
</comment>
<dbReference type="GO" id="GO:0005829">
    <property type="term" value="C:cytosol"/>
    <property type="evidence" value="ECO:0007669"/>
    <property type="project" value="TreeGrafter"/>
</dbReference>
<accession>A0A5C8GMN2</accession>
<evidence type="ECO:0000256" key="8">
    <source>
        <dbReference type="RuleBase" id="RU000605"/>
    </source>
</evidence>
<keyword evidence="4 7" id="KW-0028">Amino-acid biosynthesis</keyword>
<dbReference type="GO" id="GO:0010181">
    <property type="term" value="F:FMN binding"/>
    <property type="evidence" value="ECO:0007669"/>
    <property type="project" value="TreeGrafter"/>
</dbReference>
<dbReference type="GO" id="GO:0008652">
    <property type="term" value="P:amino acid biosynthetic process"/>
    <property type="evidence" value="ECO:0007669"/>
    <property type="project" value="UniProtKB-KW"/>
</dbReference>
<dbReference type="OrthoDB" id="9771806at2"/>
<dbReference type="FunFam" id="3.60.150.10:FF:000003">
    <property type="entry name" value="Chorismate synthase"/>
    <property type="match status" value="1"/>
</dbReference>
<comment type="function">
    <text evidence="7">Catalyzes the anti-1,4-elimination of the C-3 phosphate and the C-6 proR hydrogen from 5-enolpyruvylshikimate-3-phosphate (EPSP) to yield chorismate, which is the branch point compound that serves as the starting substrate for the three terminal pathways of aromatic amino acid biosynthesis. This reaction introduces a second double bond into the aromatic ring system.</text>
</comment>
<dbReference type="PROSITE" id="PS00787">
    <property type="entry name" value="CHORISMATE_SYNTHASE_1"/>
    <property type="match status" value="1"/>
</dbReference>
<comment type="similarity">
    <text evidence="2 7 8">Belongs to the chorismate synthase family.</text>
</comment>
<evidence type="ECO:0000256" key="7">
    <source>
        <dbReference type="HAMAP-Rule" id="MF_00300"/>
    </source>
</evidence>
<dbReference type="GO" id="GO:0009073">
    <property type="term" value="P:aromatic amino acid family biosynthetic process"/>
    <property type="evidence" value="ECO:0007669"/>
    <property type="project" value="UniProtKB-KW"/>
</dbReference>
<dbReference type="RefSeq" id="WP_130829519.1">
    <property type="nucleotide sequence ID" value="NZ_SDIK01000003.1"/>
</dbReference>
<dbReference type="Pfam" id="PF01264">
    <property type="entry name" value="Chorismate_synt"/>
    <property type="match status" value="1"/>
</dbReference>
<feature type="binding site" evidence="7">
    <location>
        <begin position="124"/>
        <end position="126"/>
    </location>
    <ligand>
        <name>FMN</name>
        <dbReference type="ChEBI" id="CHEBI:58210"/>
    </ligand>
</feature>
<dbReference type="PROSITE" id="PS00789">
    <property type="entry name" value="CHORISMATE_SYNTHASE_3"/>
    <property type="match status" value="1"/>
</dbReference>
<comment type="caution">
    <text evidence="9">The sequence shown here is derived from an EMBL/GenBank/DDBJ whole genome shotgun (WGS) entry which is preliminary data.</text>
</comment>
<dbReference type="PIRSF" id="PIRSF001456">
    <property type="entry name" value="Chorismate_synth"/>
    <property type="match status" value="1"/>
</dbReference>
<evidence type="ECO:0000256" key="4">
    <source>
        <dbReference type="ARBA" id="ARBA00022605"/>
    </source>
</evidence>
<dbReference type="HAMAP" id="MF_00300">
    <property type="entry name" value="Chorismate_synth"/>
    <property type="match status" value="1"/>
</dbReference>
<keyword evidence="7" id="KW-0285">Flavoprotein</keyword>
<evidence type="ECO:0000313" key="10">
    <source>
        <dbReference type="Proteomes" id="UP000321612"/>
    </source>
</evidence>
<dbReference type="PANTHER" id="PTHR21085:SF0">
    <property type="entry name" value="CHORISMATE SYNTHASE"/>
    <property type="match status" value="1"/>
</dbReference>
<keyword evidence="6 7" id="KW-0456">Lyase</keyword>
<feature type="binding site" evidence="7">
    <location>
        <position position="291"/>
    </location>
    <ligand>
        <name>FMN</name>
        <dbReference type="ChEBI" id="CHEBI:58210"/>
    </ligand>
</feature>
<dbReference type="InterPro" id="IPR035904">
    <property type="entry name" value="Chorismate_synth_AroC_sf"/>
</dbReference>
<keyword evidence="5 7" id="KW-0057">Aromatic amino acid biosynthesis</keyword>
<evidence type="ECO:0000256" key="3">
    <source>
        <dbReference type="ARBA" id="ARBA00013036"/>
    </source>
</evidence>
<keyword evidence="7" id="KW-0274">FAD</keyword>
<dbReference type="GO" id="GO:0009423">
    <property type="term" value="P:chorismate biosynthetic process"/>
    <property type="evidence" value="ECO:0007669"/>
    <property type="project" value="UniProtKB-UniRule"/>
</dbReference>
<name>A0A5C8GMN2_9BACT</name>
<gene>
    <name evidence="7 9" type="primary">aroC</name>
    <name evidence="9" type="ORF">ETF27_00235</name>
</gene>
<dbReference type="InterPro" id="IPR000453">
    <property type="entry name" value="Chorismate_synth"/>
</dbReference>
<dbReference type="CDD" id="cd07304">
    <property type="entry name" value="Chorismate_synthase"/>
    <property type="match status" value="1"/>
</dbReference>
<keyword evidence="7" id="KW-0521">NADP</keyword>
<comment type="cofactor">
    <cofactor evidence="7 8">
        <name>FMNH2</name>
        <dbReference type="ChEBI" id="CHEBI:57618"/>
    </cofactor>
    <text evidence="7 8">Reduced FMN (FMNH(2)).</text>
</comment>
<dbReference type="EMBL" id="SDIK01000003">
    <property type="protein sequence ID" value="TXJ63445.1"/>
    <property type="molecule type" value="Genomic_DNA"/>
</dbReference>
<evidence type="ECO:0000313" key="9">
    <source>
        <dbReference type="EMBL" id="TXJ63445.1"/>
    </source>
</evidence>
<feature type="binding site" evidence="7">
    <location>
        <begin position="240"/>
        <end position="241"/>
    </location>
    <ligand>
        <name>FMN</name>
        <dbReference type="ChEBI" id="CHEBI:58210"/>
    </ligand>
</feature>
<dbReference type="NCBIfam" id="NF003793">
    <property type="entry name" value="PRK05382.1"/>
    <property type="match status" value="1"/>
</dbReference>
<dbReference type="PROSITE" id="PS00788">
    <property type="entry name" value="CHORISMATE_SYNTHASE_2"/>
    <property type="match status" value="1"/>
</dbReference>
<keyword evidence="7" id="KW-0288">FMN</keyword>